<evidence type="ECO:0000313" key="1">
    <source>
        <dbReference type="EMBL" id="PPU82520.1"/>
    </source>
</evidence>
<reference evidence="1 2" key="1">
    <citation type="submission" date="2016-08" db="EMBL/GenBank/DDBJ databases">
        <authorList>
            <person name="Seilhamer J.J."/>
        </authorList>
    </citation>
    <scope>NUCLEOTIDE SEQUENCE [LARGE SCALE GENOMIC DNA]</scope>
    <source>
        <strain evidence="1 2">CFBP4641</strain>
    </source>
</reference>
<organism evidence="1 2">
    <name type="scientific">Xanthomonas sacchari</name>
    <dbReference type="NCBI Taxonomy" id="56458"/>
    <lineage>
        <taxon>Bacteria</taxon>
        <taxon>Pseudomonadati</taxon>
        <taxon>Pseudomonadota</taxon>
        <taxon>Gammaproteobacteria</taxon>
        <taxon>Lysobacterales</taxon>
        <taxon>Lysobacteraceae</taxon>
        <taxon>Xanthomonas</taxon>
    </lineage>
</organism>
<sequence>MNAHALSCQRLQRGQSTIEYTVVVMALVIVLIAKPDVITDVVTALKDLYAAFVYAISASDVLVG</sequence>
<protein>
    <submittedName>
        <fullName evidence="1">Uncharacterized protein</fullName>
    </submittedName>
</protein>
<dbReference type="AlphaFoldDB" id="A0A2P5Z462"/>
<gene>
    <name evidence="1" type="ORF">XsacCFBP4641_10135</name>
</gene>
<name>A0A2P5Z462_9XANT</name>
<dbReference type="OrthoDB" id="6006818at2"/>
<dbReference type="Proteomes" id="UP000247346">
    <property type="component" value="Unassembled WGS sequence"/>
</dbReference>
<comment type="caution">
    <text evidence="1">The sequence shown here is derived from an EMBL/GenBank/DDBJ whole genome shotgun (WGS) entry which is preliminary data.</text>
</comment>
<dbReference type="RefSeq" id="WP_010340549.1">
    <property type="nucleotide sequence ID" value="NZ_CP132343.1"/>
</dbReference>
<dbReference type="GeneID" id="93880966"/>
<accession>A0A2P5Z462</accession>
<proteinExistence type="predicted"/>
<dbReference type="EMBL" id="MDEK01000008">
    <property type="protein sequence ID" value="PPU82520.1"/>
    <property type="molecule type" value="Genomic_DNA"/>
</dbReference>
<evidence type="ECO:0000313" key="2">
    <source>
        <dbReference type="Proteomes" id="UP000247346"/>
    </source>
</evidence>